<name>A0ACB7V3T0_DIOAL</name>
<protein>
    <submittedName>
        <fullName evidence="1">Protein S-acyltransferase protein</fullName>
        <ecNumber evidence="1">2.3.1.225</ecNumber>
    </submittedName>
</protein>
<dbReference type="EMBL" id="CM037022">
    <property type="protein sequence ID" value="KAH7667919.1"/>
    <property type="molecule type" value="Genomic_DNA"/>
</dbReference>
<keyword evidence="1" id="KW-0012">Acyltransferase</keyword>
<gene>
    <name evidence="1" type="ORF">IHE45_12G090100</name>
</gene>
<reference evidence="2" key="1">
    <citation type="journal article" date="2022" name="Nat. Commun.">
        <title>Chromosome evolution and the genetic basis of agronomically important traits in greater yam.</title>
        <authorList>
            <person name="Bredeson J.V."/>
            <person name="Lyons J.B."/>
            <person name="Oniyinde I.O."/>
            <person name="Okereke N.R."/>
            <person name="Kolade O."/>
            <person name="Nnabue I."/>
            <person name="Nwadili C.O."/>
            <person name="Hribova E."/>
            <person name="Parker M."/>
            <person name="Nwogha J."/>
            <person name="Shu S."/>
            <person name="Carlson J."/>
            <person name="Kariba R."/>
            <person name="Muthemba S."/>
            <person name="Knop K."/>
            <person name="Barton G.J."/>
            <person name="Sherwood A.V."/>
            <person name="Lopez-Montes A."/>
            <person name="Asiedu R."/>
            <person name="Jamnadass R."/>
            <person name="Muchugi A."/>
            <person name="Goodstein D."/>
            <person name="Egesi C.N."/>
            <person name="Featherston J."/>
            <person name="Asfaw A."/>
            <person name="Simpson G.G."/>
            <person name="Dolezel J."/>
            <person name="Hendre P.S."/>
            <person name="Van Deynze A."/>
            <person name="Kumar P.L."/>
            <person name="Obidiegwu J.E."/>
            <person name="Bhattacharjee R."/>
            <person name="Rokhsar D.S."/>
        </authorList>
    </citation>
    <scope>NUCLEOTIDE SEQUENCE [LARGE SCALE GENOMIC DNA]</scope>
    <source>
        <strain evidence="2">cv. TDa95/00328</strain>
    </source>
</reference>
<sequence length="139" mass="15875">MPRSQEPKLVMTPIVIGFLIMIYFYYPTVFETIDKWLGLNSIVGFFNVVSFSLPTAMTILTYIVAIMSDPGTVHLCYRDLENPDISLHEVKKILLICAAHEVFKTQQQTGEAYKISHITCGALLFPLTFVLTMLFLWHI</sequence>
<proteinExistence type="predicted"/>
<comment type="caution">
    <text evidence="1">The sequence shown here is derived from an EMBL/GenBank/DDBJ whole genome shotgun (WGS) entry which is preliminary data.</text>
</comment>
<keyword evidence="1" id="KW-0808">Transferase</keyword>
<evidence type="ECO:0000313" key="1">
    <source>
        <dbReference type="EMBL" id="KAH7667919.1"/>
    </source>
</evidence>
<dbReference type="EC" id="2.3.1.225" evidence="1"/>
<evidence type="ECO:0000313" key="2">
    <source>
        <dbReference type="Proteomes" id="UP000827976"/>
    </source>
</evidence>
<accession>A0ACB7V3T0</accession>
<organism evidence="1 2">
    <name type="scientific">Dioscorea alata</name>
    <name type="common">Purple yam</name>
    <dbReference type="NCBI Taxonomy" id="55571"/>
    <lineage>
        <taxon>Eukaryota</taxon>
        <taxon>Viridiplantae</taxon>
        <taxon>Streptophyta</taxon>
        <taxon>Embryophyta</taxon>
        <taxon>Tracheophyta</taxon>
        <taxon>Spermatophyta</taxon>
        <taxon>Magnoliopsida</taxon>
        <taxon>Liliopsida</taxon>
        <taxon>Dioscoreales</taxon>
        <taxon>Dioscoreaceae</taxon>
        <taxon>Dioscorea</taxon>
    </lineage>
</organism>
<dbReference type="Proteomes" id="UP000827976">
    <property type="component" value="Chromosome 12"/>
</dbReference>
<keyword evidence="2" id="KW-1185">Reference proteome</keyword>